<dbReference type="AlphaFoldDB" id="A0A225AQW5"/>
<feature type="active site" description="Charge relay system" evidence="12">
    <location>
        <position position="559"/>
    </location>
</feature>
<evidence type="ECO:0000256" key="4">
    <source>
        <dbReference type="ARBA" id="ARBA00012462"/>
    </source>
</evidence>
<evidence type="ECO:0000256" key="6">
    <source>
        <dbReference type="ARBA" id="ARBA00022723"/>
    </source>
</evidence>
<dbReference type="InterPro" id="IPR030400">
    <property type="entry name" value="Sedolisin_dom"/>
</dbReference>
<dbReference type="EC" id="3.4.14.10" evidence="4"/>
<evidence type="ECO:0000256" key="10">
    <source>
        <dbReference type="ARBA" id="ARBA00022837"/>
    </source>
</evidence>
<reference evidence="15 16" key="1">
    <citation type="submission" date="2015-06" db="EMBL/GenBank/DDBJ databases">
        <title>Talaromyces atroroseus IBT 11181 draft genome.</title>
        <authorList>
            <person name="Rasmussen K.B."/>
            <person name="Rasmussen S."/>
            <person name="Petersen B."/>
            <person name="Sicheritz-Ponten T."/>
            <person name="Mortensen U.H."/>
            <person name="Thrane U."/>
        </authorList>
    </citation>
    <scope>NUCLEOTIDE SEQUENCE [LARGE SCALE GENOMIC DNA]</scope>
    <source>
        <strain evidence="15 16">IBT 11181</strain>
    </source>
</reference>
<evidence type="ECO:0000259" key="14">
    <source>
        <dbReference type="PROSITE" id="PS51695"/>
    </source>
</evidence>
<evidence type="ECO:0000256" key="5">
    <source>
        <dbReference type="ARBA" id="ARBA00022670"/>
    </source>
</evidence>
<dbReference type="GO" id="GO:0004252">
    <property type="term" value="F:serine-type endopeptidase activity"/>
    <property type="evidence" value="ECO:0007669"/>
    <property type="project" value="UniProtKB-UniRule"/>
</dbReference>
<dbReference type="InterPro" id="IPR036852">
    <property type="entry name" value="Peptidase_S8/S53_dom_sf"/>
</dbReference>
<feature type="active site" description="Charge relay system" evidence="12">
    <location>
        <position position="295"/>
    </location>
</feature>
<name>A0A225AQW5_TALAT</name>
<keyword evidence="16" id="KW-1185">Reference proteome</keyword>
<dbReference type="OrthoDB" id="409122at2759"/>
<protein>
    <recommendedName>
        <fullName evidence="4">tripeptidyl-peptidase II</fullName>
        <ecNumber evidence="4">3.4.14.10</ecNumber>
    </recommendedName>
</protein>
<comment type="subcellular location">
    <subcellularLocation>
        <location evidence="3">Secreted</location>
        <location evidence="3">Extracellular space</location>
    </subcellularLocation>
</comment>
<keyword evidence="5 12" id="KW-0645">Protease</keyword>
<evidence type="ECO:0000256" key="3">
    <source>
        <dbReference type="ARBA" id="ARBA00004239"/>
    </source>
</evidence>
<keyword evidence="7 13" id="KW-0732">Signal</keyword>
<dbReference type="PANTHER" id="PTHR14218">
    <property type="entry name" value="PROTEASE S8 TRIPEPTIDYL PEPTIDASE I CLN2"/>
    <property type="match status" value="1"/>
</dbReference>
<evidence type="ECO:0000256" key="2">
    <source>
        <dbReference type="ARBA" id="ARBA00002451"/>
    </source>
</evidence>
<dbReference type="STRING" id="1441469.A0A225AQW5"/>
<dbReference type="GO" id="GO:0005576">
    <property type="term" value="C:extracellular region"/>
    <property type="evidence" value="ECO:0007669"/>
    <property type="project" value="UniProtKB-SubCell"/>
</dbReference>
<accession>A0A225AQW5</accession>
<dbReference type="Pfam" id="PF00082">
    <property type="entry name" value="Peptidase_S8"/>
    <property type="match status" value="1"/>
</dbReference>
<keyword evidence="6 12" id="KW-0479">Metal-binding</keyword>
<evidence type="ECO:0000256" key="12">
    <source>
        <dbReference type="PROSITE-ProRule" id="PRU01032"/>
    </source>
</evidence>
<dbReference type="SUPFAM" id="SSF52743">
    <property type="entry name" value="Subtilisin-like"/>
    <property type="match status" value="1"/>
</dbReference>
<comment type="cofactor">
    <cofactor evidence="12">
        <name>Ca(2+)</name>
        <dbReference type="ChEBI" id="CHEBI:29108"/>
    </cofactor>
    <text evidence="12">Binds 1 Ca(2+) ion per subunit.</text>
</comment>
<evidence type="ECO:0000313" key="16">
    <source>
        <dbReference type="Proteomes" id="UP000214365"/>
    </source>
</evidence>
<evidence type="ECO:0000256" key="7">
    <source>
        <dbReference type="ARBA" id="ARBA00022729"/>
    </source>
</evidence>
<dbReference type="Gene3D" id="3.40.50.200">
    <property type="entry name" value="Peptidase S8/S53 domain"/>
    <property type="match status" value="1"/>
</dbReference>
<evidence type="ECO:0000256" key="11">
    <source>
        <dbReference type="ARBA" id="ARBA00023145"/>
    </source>
</evidence>
<feature type="binding site" evidence="12">
    <location>
        <position position="620"/>
    </location>
    <ligand>
        <name>Ca(2+)</name>
        <dbReference type="ChEBI" id="CHEBI:29108"/>
    </ligand>
</feature>
<feature type="signal peptide" evidence="13">
    <location>
        <begin position="1"/>
        <end position="21"/>
    </location>
</feature>
<evidence type="ECO:0000256" key="8">
    <source>
        <dbReference type="ARBA" id="ARBA00022801"/>
    </source>
</evidence>
<comment type="catalytic activity">
    <reaction evidence="1">
        <text>Release of an N-terminal tripeptide from a polypeptide.</text>
        <dbReference type="EC" id="3.4.14.10"/>
    </reaction>
</comment>
<dbReference type="InterPro" id="IPR000209">
    <property type="entry name" value="Peptidase_S8/S53_dom"/>
</dbReference>
<dbReference type="GeneID" id="31006433"/>
<feature type="active site" description="Charge relay system" evidence="12">
    <location>
        <position position="299"/>
    </location>
</feature>
<comment type="caution">
    <text evidence="15">The sequence shown here is derived from an EMBL/GenBank/DDBJ whole genome shotgun (WGS) entry which is preliminary data.</text>
</comment>
<feature type="binding site" evidence="12">
    <location>
        <position position="602"/>
    </location>
    <ligand>
        <name>Ca(2+)</name>
        <dbReference type="ChEBI" id="CHEBI:29108"/>
    </ligand>
</feature>
<gene>
    <name evidence="15" type="ORF">UA08_06678</name>
</gene>
<dbReference type="SMART" id="SM00944">
    <property type="entry name" value="Pro-kuma_activ"/>
    <property type="match status" value="1"/>
</dbReference>
<evidence type="ECO:0000256" key="9">
    <source>
        <dbReference type="ARBA" id="ARBA00022825"/>
    </source>
</evidence>
<feature type="domain" description="Peptidase S53" evidence="14">
    <location>
        <begin position="220"/>
        <end position="642"/>
    </location>
</feature>
<dbReference type="GO" id="GO:0008240">
    <property type="term" value="F:tripeptidyl-peptidase activity"/>
    <property type="evidence" value="ECO:0007669"/>
    <property type="project" value="UniProtKB-EC"/>
</dbReference>
<keyword evidence="11" id="KW-0865">Zymogen</keyword>
<evidence type="ECO:0000256" key="1">
    <source>
        <dbReference type="ARBA" id="ARBA00001910"/>
    </source>
</evidence>
<evidence type="ECO:0000256" key="13">
    <source>
        <dbReference type="SAM" id="SignalP"/>
    </source>
</evidence>
<feature type="chain" id="PRO_5012397979" description="tripeptidyl-peptidase II" evidence="13">
    <location>
        <begin position="22"/>
        <end position="642"/>
    </location>
</feature>
<dbReference type="CDD" id="cd04056">
    <property type="entry name" value="Peptidases_S53"/>
    <property type="match status" value="1"/>
</dbReference>
<organism evidence="15 16">
    <name type="scientific">Talaromyces atroroseus</name>
    <dbReference type="NCBI Taxonomy" id="1441469"/>
    <lineage>
        <taxon>Eukaryota</taxon>
        <taxon>Fungi</taxon>
        <taxon>Dikarya</taxon>
        <taxon>Ascomycota</taxon>
        <taxon>Pezizomycotina</taxon>
        <taxon>Eurotiomycetes</taxon>
        <taxon>Eurotiomycetidae</taxon>
        <taxon>Eurotiales</taxon>
        <taxon>Trichocomaceae</taxon>
        <taxon>Talaromyces</taxon>
        <taxon>Talaromyces sect. Trachyspermi</taxon>
    </lineage>
</organism>
<feature type="binding site" evidence="12">
    <location>
        <position position="622"/>
    </location>
    <ligand>
        <name>Ca(2+)</name>
        <dbReference type="ChEBI" id="CHEBI:29108"/>
    </ligand>
</feature>
<dbReference type="CDD" id="cd11377">
    <property type="entry name" value="Pro-peptidase_S53"/>
    <property type="match status" value="1"/>
</dbReference>
<keyword evidence="10 12" id="KW-0106">Calcium</keyword>
<dbReference type="Pfam" id="PF09286">
    <property type="entry name" value="Pro-kuma_activ"/>
    <property type="match status" value="1"/>
</dbReference>
<dbReference type="GO" id="GO:0046872">
    <property type="term" value="F:metal ion binding"/>
    <property type="evidence" value="ECO:0007669"/>
    <property type="project" value="UniProtKB-UniRule"/>
</dbReference>
<comment type="function">
    <text evidence="2">Secreted tripeptidyl-peptidase which degrades proteins at acidic pHs and is involved in virulence.</text>
</comment>
<keyword evidence="9 12" id="KW-0720">Serine protease</keyword>
<dbReference type="InterPro" id="IPR050819">
    <property type="entry name" value="Tripeptidyl-peptidase_I"/>
</dbReference>
<dbReference type="GO" id="GO:0006508">
    <property type="term" value="P:proteolysis"/>
    <property type="evidence" value="ECO:0007669"/>
    <property type="project" value="UniProtKB-KW"/>
</dbReference>
<dbReference type="SUPFAM" id="SSF54897">
    <property type="entry name" value="Protease propeptides/inhibitors"/>
    <property type="match status" value="1"/>
</dbReference>
<dbReference type="Proteomes" id="UP000214365">
    <property type="component" value="Unassembled WGS sequence"/>
</dbReference>
<keyword evidence="8 12" id="KW-0378">Hydrolase</keyword>
<dbReference type="InterPro" id="IPR015366">
    <property type="entry name" value="S53_propep"/>
</dbReference>
<proteinExistence type="predicted"/>
<evidence type="ECO:0000313" key="15">
    <source>
        <dbReference type="EMBL" id="OKL57999.1"/>
    </source>
</evidence>
<dbReference type="PANTHER" id="PTHR14218:SF19">
    <property type="entry name" value="SERINE PROTEASE AORO, PUTATIVE (AFU_ORTHOLOGUE AFUA_6G10250)-RELATED"/>
    <property type="match status" value="1"/>
</dbReference>
<sequence length="642" mass="68763">MTRLVFLTTLVVAAFAAVATARPAPSTHTVHEKRSAVHSRWSNPLRIKSDFFIPVKIGLKQSNLHRGHDLLMDVSHPDSENYGKFWSEEEVTQMFAPSDESVTAVKHWLTTSGIHDIRITHSENKGWLAFVASGDELENLLHADFYEYEDSHTGDKAISSERYHVPKHLKEHIDYITPGIRFPFLKKRSPDGAFKVPLRSPAPADLTKSLAFNTTSCDEAITPGCIAAMYQIPQTSGTPSPNNSLGIYETADVYSQSDLNNFFATYPSYGIPNGTAPILDAIDGASITSGIVAGESNLDFSLAYPIVYPQNITLYQVDDTYYAEVGSGGGRFNTFLDALDGSYCTSCYAGECGDASIDPVYPDPIGYQGQLMCGIYTPTNVISLSYGAAEDTVPRSYYERQCNEFMKLGLRGVSVIFASGDSGVGASQGCLGNSSTIFNPGWPASCPYVTSVGATKIPAGGSIKTEVVANNPAGDPYTMAWASGGGFSNVFGIPDYQAEAIENYFANYNPSYPYYNGTVLGENGGLYNRSGRGYPDVSAIGDNIPIYVDGSLTISGGTSAAAPVFASIINRIIEERIAAGKPGPVGFLNPILYKNPVAFNDITNGTNSGCGTSGFSAVPGWDPASGLGTPSYPELRDVLMAV</sequence>
<dbReference type="RefSeq" id="XP_020118120.1">
    <property type="nucleotide sequence ID" value="XM_020268981.1"/>
</dbReference>
<feature type="binding site" evidence="12">
    <location>
        <position position="601"/>
    </location>
    <ligand>
        <name>Ca(2+)</name>
        <dbReference type="ChEBI" id="CHEBI:29108"/>
    </ligand>
</feature>
<dbReference type="PROSITE" id="PS51695">
    <property type="entry name" value="SEDOLISIN"/>
    <property type="match status" value="1"/>
</dbReference>
<dbReference type="EMBL" id="LFMY01000010">
    <property type="protein sequence ID" value="OKL57999.1"/>
    <property type="molecule type" value="Genomic_DNA"/>
</dbReference>